<dbReference type="Proteomes" id="UP001476950">
    <property type="component" value="Unassembled WGS sequence"/>
</dbReference>
<sequence>MSKKPDNNLGLATGLKYWLVFMVGLAVLGYTPFLSITFGALGGIASGVIAAWLKPKETYIPTPAEKQAKEEDEANEETTATKPKRRARFRKYGMPAARRQHQARGSRNFGWLFRKRSQ</sequence>
<proteinExistence type="predicted"/>
<name>A0ABV0KDP6_9CYAN</name>
<gene>
    <name evidence="3" type="ORF">NDI38_01955</name>
</gene>
<keyword evidence="2" id="KW-0812">Transmembrane</keyword>
<evidence type="ECO:0000313" key="4">
    <source>
        <dbReference type="Proteomes" id="UP001476950"/>
    </source>
</evidence>
<keyword evidence="4" id="KW-1185">Reference proteome</keyword>
<comment type="caution">
    <text evidence="3">The sequence shown here is derived from an EMBL/GenBank/DDBJ whole genome shotgun (WGS) entry which is preliminary data.</text>
</comment>
<evidence type="ECO:0000313" key="3">
    <source>
        <dbReference type="EMBL" id="MEP1057182.1"/>
    </source>
</evidence>
<feature type="transmembrane region" description="Helical" evidence="2">
    <location>
        <begin position="33"/>
        <end position="53"/>
    </location>
</feature>
<keyword evidence="2" id="KW-1133">Transmembrane helix</keyword>
<protein>
    <submittedName>
        <fullName evidence="3">Uncharacterized protein</fullName>
    </submittedName>
</protein>
<feature type="compositionally biased region" description="Basic residues" evidence="1">
    <location>
        <begin position="82"/>
        <end position="91"/>
    </location>
</feature>
<feature type="transmembrane region" description="Helical" evidence="2">
    <location>
        <begin position="9"/>
        <end position="27"/>
    </location>
</feature>
<feature type="region of interest" description="Disordered" evidence="1">
    <location>
        <begin position="63"/>
        <end position="118"/>
    </location>
</feature>
<dbReference type="EMBL" id="JAMPLM010000001">
    <property type="protein sequence ID" value="MEP1057182.1"/>
    <property type="molecule type" value="Genomic_DNA"/>
</dbReference>
<dbReference type="RefSeq" id="WP_190454054.1">
    <property type="nucleotide sequence ID" value="NZ_JAMPLM010000001.1"/>
</dbReference>
<organism evidence="3 4">
    <name type="scientific">Stenomitos frigidus AS-A4</name>
    <dbReference type="NCBI Taxonomy" id="2933935"/>
    <lineage>
        <taxon>Bacteria</taxon>
        <taxon>Bacillati</taxon>
        <taxon>Cyanobacteriota</taxon>
        <taxon>Cyanophyceae</taxon>
        <taxon>Leptolyngbyales</taxon>
        <taxon>Leptolyngbyaceae</taxon>
        <taxon>Stenomitos</taxon>
    </lineage>
</organism>
<evidence type="ECO:0000256" key="1">
    <source>
        <dbReference type="SAM" id="MobiDB-lite"/>
    </source>
</evidence>
<keyword evidence="2" id="KW-0472">Membrane</keyword>
<evidence type="ECO:0000256" key="2">
    <source>
        <dbReference type="SAM" id="Phobius"/>
    </source>
</evidence>
<accession>A0ABV0KDP6</accession>
<reference evidence="3 4" key="1">
    <citation type="submission" date="2022-04" db="EMBL/GenBank/DDBJ databases">
        <title>Positive selection, recombination, and allopatry shape intraspecific diversity of widespread and dominant cyanobacteria.</title>
        <authorList>
            <person name="Wei J."/>
            <person name="Shu W."/>
            <person name="Hu C."/>
        </authorList>
    </citation>
    <scope>NUCLEOTIDE SEQUENCE [LARGE SCALE GENOMIC DNA]</scope>
    <source>
        <strain evidence="3 4">AS-A4</strain>
    </source>
</reference>